<reference evidence="1" key="1">
    <citation type="journal article" date="2020" name="Stud. Mycol.">
        <title>101 Dothideomycetes genomes: a test case for predicting lifestyles and emergence of pathogens.</title>
        <authorList>
            <person name="Haridas S."/>
            <person name="Albert R."/>
            <person name="Binder M."/>
            <person name="Bloem J."/>
            <person name="Labutti K."/>
            <person name="Salamov A."/>
            <person name="Andreopoulos B."/>
            <person name="Baker S."/>
            <person name="Barry K."/>
            <person name="Bills G."/>
            <person name="Bluhm B."/>
            <person name="Cannon C."/>
            <person name="Castanera R."/>
            <person name="Culley D."/>
            <person name="Daum C."/>
            <person name="Ezra D."/>
            <person name="Gonzalez J."/>
            <person name="Henrissat B."/>
            <person name="Kuo A."/>
            <person name="Liang C."/>
            <person name="Lipzen A."/>
            <person name="Lutzoni F."/>
            <person name="Magnuson J."/>
            <person name="Mondo S."/>
            <person name="Nolan M."/>
            <person name="Ohm R."/>
            <person name="Pangilinan J."/>
            <person name="Park H.-J."/>
            <person name="Ramirez L."/>
            <person name="Alfaro M."/>
            <person name="Sun H."/>
            <person name="Tritt A."/>
            <person name="Yoshinaga Y."/>
            <person name="Zwiers L.-H."/>
            <person name="Turgeon B."/>
            <person name="Goodwin S."/>
            <person name="Spatafora J."/>
            <person name="Crous P."/>
            <person name="Grigoriev I."/>
        </authorList>
    </citation>
    <scope>NUCLEOTIDE SEQUENCE</scope>
    <source>
        <strain evidence="1">CBS 119687</strain>
    </source>
</reference>
<accession>A0A6A6A1M8</accession>
<name>A0A6A6A1M8_9PLEO</name>
<proteinExistence type="predicted"/>
<evidence type="ECO:0000313" key="1">
    <source>
        <dbReference type="EMBL" id="KAF2124628.1"/>
    </source>
</evidence>
<gene>
    <name evidence="1" type="ORF">P153DRAFT_123395</name>
</gene>
<dbReference type="EMBL" id="ML977518">
    <property type="protein sequence ID" value="KAF2124628.1"/>
    <property type="molecule type" value="Genomic_DNA"/>
</dbReference>
<sequence>MLTRRLDGVGYPARCFSSDLVDVGGFGGWNCGWGELEDLRRGHEDVRWEGVEWRQMLGDGFVSLCCSCVCVCTASRERNPDAVGRREWDAYRQAIWSDRATLVVGCMVNPSMRVRSACACTRGRYFHINTARMVFLLTHIA</sequence>
<evidence type="ECO:0000313" key="2">
    <source>
        <dbReference type="Proteomes" id="UP000799771"/>
    </source>
</evidence>
<keyword evidence="2" id="KW-1185">Reference proteome</keyword>
<dbReference type="Proteomes" id="UP000799771">
    <property type="component" value="Unassembled WGS sequence"/>
</dbReference>
<protein>
    <submittedName>
        <fullName evidence="1">Uncharacterized protein</fullName>
    </submittedName>
</protein>
<dbReference type="GeneID" id="54402428"/>
<organism evidence="1 2">
    <name type="scientific">Dothidotthia symphoricarpi CBS 119687</name>
    <dbReference type="NCBI Taxonomy" id="1392245"/>
    <lineage>
        <taxon>Eukaryota</taxon>
        <taxon>Fungi</taxon>
        <taxon>Dikarya</taxon>
        <taxon>Ascomycota</taxon>
        <taxon>Pezizomycotina</taxon>
        <taxon>Dothideomycetes</taxon>
        <taxon>Pleosporomycetidae</taxon>
        <taxon>Pleosporales</taxon>
        <taxon>Dothidotthiaceae</taxon>
        <taxon>Dothidotthia</taxon>
    </lineage>
</organism>
<dbReference type="AlphaFoldDB" id="A0A6A6A1M8"/>
<dbReference type="RefSeq" id="XP_033519021.1">
    <property type="nucleotide sequence ID" value="XM_033661996.1"/>
</dbReference>